<keyword evidence="2" id="KW-1133">Transmembrane helix</keyword>
<comment type="caution">
    <text evidence="3">The sequence shown here is derived from an EMBL/GenBank/DDBJ whole genome shotgun (WGS) entry which is preliminary data.</text>
</comment>
<organism evidence="3 4">
    <name type="scientific">Plakobranchus ocellatus</name>
    <dbReference type="NCBI Taxonomy" id="259542"/>
    <lineage>
        <taxon>Eukaryota</taxon>
        <taxon>Metazoa</taxon>
        <taxon>Spiralia</taxon>
        <taxon>Lophotrochozoa</taxon>
        <taxon>Mollusca</taxon>
        <taxon>Gastropoda</taxon>
        <taxon>Heterobranchia</taxon>
        <taxon>Euthyneura</taxon>
        <taxon>Panpulmonata</taxon>
        <taxon>Sacoglossa</taxon>
        <taxon>Placobranchoidea</taxon>
        <taxon>Plakobranchidae</taxon>
        <taxon>Plakobranchus</taxon>
    </lineage>
</organism>
<evidence type="ECO:0000313" key="4">
    <source>
        <dbReference type="Proteomes" id="UP000735302"/>
    </source>
</evidence>
<reference evidence="3 4" key="1">
    <citation type="journal article" date="2021" name="Elife">
        <title>Chloroplast acquisition without the gene transfer in kleptoplastic sea slugs, Plakobranchus ocellatus.</title>
        <authorList>
            <person name="Maeda T."/>
            <person name="Takahashi S."/>
            <person name="Yoshida T."/>
            <person name="Shimamura S."/>
            <person name="Takaki Y."/>
            <person name="Nagai Y."/>
            <person name="Toyoda A."/>
            <person name="Suzuki Y."/>
            <person name="Arimoto A."/>
            <person name="Ishii H."/>
            <person name="Satoh N."/>
            <person name="Nishiyama T."/>
            <person name="Hasebe M."/>
            <person name="Maruyama T."/>
            <person name="Minagawa J."/>
            <person name="Obokata J."/>
            <person name="Shigenobu S."/>
        </authorList>
    </citation>
    <scope>NUCLEOTIDE SEQUENCE [LARGE SCALE GENOMIC DNA]</scope>
</reference>
<dbReference type="Proteomes" id="UP000735302">
    <property type="component" value="Unassembled WGS sequence"/>
</dbReference>
<feature type="region of interest" description="Disordered" evidence="1">
    <location>
        <begin position="139"/>
        <end position="174"/>
    </location>
</feature>
<keyword evidence="2" id="KW-0812">Transmembrane</keyword>
<feature type="compositionally biased region" description="Low complexity" evidence="1">
    <location>
        <begin position="147"/>
        <end position="163"/>
    </location>
</feature>
<evidence type="ECO:0000256" key="1">
    <source>
        <dbReference type="SAM" id="MobiDB-lite"/>
    </source>
</evidence>
<keyword evidence="2" id="KW-0472">Membrane</keyword>
<evidence type="ECO:0000256" key="2">
    <source>
        <dbReference type="SAM" id="Phobius"/>
    </source>
</evidence>
<keyword evidence="4" id="KW-1185">Reference proteome</keyword>
<feature type="transmembrane region" description="Helical" evidence="2">
    <location>
        <begin position="102"/>
        <end position="124"/>
    </location>
</feature>
<proteinExistence type="predicted"/>
<evidence type="ECO:0000313" key="3">
    <source>
        <dbReference type="EMBL" id="GFO11906.1"/>
    </source>
</evidence>
<dbReference type="AlphaFoldDB" id="A0AAV4AL54"/>
<sequence length="266" mass="29028">MSSNLKVTRVAKKSERVDEKFTLNKSENSTNCICKTSHFNQRLTYTCPNFTVRMCHNSFALTDSHSCVTSLPVALYTYKKKRQSMEDSPSCRTSTPTTSHRFPISFLAYIVMVFLLTQLCSGHVRPQLQPQLRTFTQLKTSRWPGLSPSSGTRPDSSSASRPRGSGGLSSFTDRRLHNASDDSKVIAGSGLSTIDSGNFNSFGTAGVSIGGGNGQNGHLGVIRDDLPSPRWSSCQLTRADSAGSYSCQGRNLTHVPQHLPSDISQL</sequence>
<gene>
    <name evidence="3" type="ORF">PoB_003841100</name>
</gene>
<accession>A0AAV4AL54</accession>
<protein>
    <submittedName>
        <fullName evidence="3">Uncharacterized protein</fullName>
    </submittedName>
</protein>
<dbReference type="EMBL" id="BLXT01004368">
    <property type="protein sequence ID" value="GFO11906.1"/>
    <property type="molecule type" value="Genomic_DNA"/>
</dbReference>
<name>A0AAV4AL54_9GAST</name>